<comment type="function">
    <text evidence="4">Required for a late step of 50S ribosomal subunit assembly. Has GTPase activity.</text>
</comment>
<evidence type="ECO:0000313" key="9">
    <source>
        <dbReference type="Proteomes" id="UP000625210"/>
    </source>
</evidence>
<keyword evidence="9" id="KW-1185">Reference proteome</keyword>
<dbReference type="GO" id="GO:0005737">
    <property type="term" value="C:cytoplasm"/>
    <property type="evidence" value="ECO:0007669"/>
    <property type="project" value="UniProtKB-SubCell"/>
</dbReference>
<dbReference type="InterPro" id="IPR019991">
    <property type="entry name" value="GTP-bd_ribosome_bgen"/>
</dbReference>
<reference evidence="8" key="2">
    <citation type="submission" date="2020-09" db="EMBL/GenBank/DDBJ databases">
        <authorList>
            <person name="Sun Q."/>
            <person name="Zhou Y."/>
        </authorList>
    </citation>
    <scope>NUCLEOTIDE SEQUENCE</scope>
    <source>
        <strain evidence="8">CGMCC 1.15179</strain>
    </source>
</reference>
<dbReference type="Gene3D" id="3.40.50.300">
    <property type="entry name" value="P-loop containing nucleotide triphosphate hydrolases"/>
    <property type="match status" value="1"/>
</dbReference>
<dbReference type="InterPro" id="IPR016478">
    <property type="entry name" value="GTPase_MTG1"/>
</dbReference>
<evidence type="ECO:0000256" key="6">
    <source>
        <dbReference type="SAM" id="MobiDB-lite"/>
    </source>
</evidence>
<comment type="caution">
    <text evidence="8">The sequence shown here is derived from an EMBL/GenBank/DDBJ whole genome shotgun (WGS) entry which is preliminary data.</text>
</comment>
<keyword evidence="3 4" id="KW-0342">GTP-binding</keyword>
<dbReference type="PANTHER" id="PTHR45782">
    <property type="entry name" value="MITOCHONDRIAL RIBOSOME-ASSOCIATED GTPASE 1"/>
    <property type="match status" value="1"/>
</dbReference>
<evidence type="ECO:0000259" key="7">
    <source>
        <dbReference type="PROSITE" id="PS51721"/>
    </source>
</evidence>
<gene>
    <name evidence="8" type="primary">rbgA</name>
    <name evidence="8" type="ORF">GCM10011571_17700</name>
</gene>
<proteinExistence type="inferred from homology"/>
<dbReference type="GO" id="GO:0003924">
    <property type="term" value="F:GTPase activity"/>
    <property type="evidence" value="ECO:0007669"/>
    <property type="project" value="TreeGrafter"/>
</dbReference>
<dbReference type="InterPro" id="IPR023179">
    <property type="entry name" value="GTP-bd_ortho_bundle_sf"/>
</dbReference>
<dbReference type="RefSeq" id="WP_188647511.1">
    <property type="nucleotide sequence ID" value="NZ_BMHQ01000005.1"/>
</dbReference>
<evidence type="ECO:0000256" key="3">
    <source>
        <dbReference type="ARBA" id="ARBA00023134"/>
    </source>
</evidence>
<dbReference type="CDD" id="cd01856">
    <property type="entry name" value="YlqF"/>
    <property type="match status" value="1"/>
</dbReference>
<evidence type="ECO:0000256" key="5">
    <source>
        <dbReference type="PIRSR" id="PIRSR006230-1"/>
    </source>
</evidence>
<keyword evidence="2 4" id="KW-0547">Nucleotide-binding</keyword>
<dbReference type="GO" id="GO:0005525">
    <property type="term" value="F:GTP binding"/>
    <property type="evidence" value="ECO:0007669"/>
    <property type="project" value="UniProtKB-KW"/>
</dbReference>
<dbReference type="InterPro" id="IPR027417">
    <property type="entry name" value="P-loop_NTPase"/>
</dbReference>
<dbReference type="NCBIfam" id="TIGR03596">
    <property type="entry name" value="GTPase_YlqF"/>
    <property type="match status" value="1"/>
</dbReference>
<dbReference type="Gene3D" id="1.10.1580.10">
    <property type="match status" value="1"/>
</dbReference>
<comment type="similarity">
    <text evidence="4">Belongs to the TRAFAC class YlqF/YawG GTPase family. MTG1 subfamily.</text>
</comment>
<dbReference type="PANTHER" id="PTHR45782:SF4">
    <property type="entry name" value="MITOCHONDRIAL RIBOSOME-ASSOCIATED GTPASE 1"/>
    <property type="match status" value="1"/>
</dbReference>
<organism evidence="8 9">
    <name type="scientific">Marinithermofilum abyssi</name>
    <dbReference type="NCBI Taxonomy" id="1571185"/>
    <lineage>
        <taxon>Bacteria</taxon>
        <taxon>Bacillati</taxon>
        <taxon>Bacillota</taxon>
        <taxon>Bacilli</taxon>
        <taxon>Bacillales</taxon>
        <taxon>Thermoactinomycetaceae</taxon>
        <taxon>Marinithermofilum</taxon>
    </lineage>
</organism>
<evidence type="ECO:0000256" key="4">
    <source>
        <dbReference type="PIRNR" id="PIRNR006230"/>
    </source>
</evidence>
<dbReference type="FunFam" id="3.40.50.300:FF:000590">
    <property type="entry name" value="Ribosome biogenesis GTPase A"/>
    <property type="match status" value="1"/>
</dbReference>
<accession>A0A8J2YAM7</accession>
<dbReference type="Pfam" id="PF01926">
    <property type="entry name" value="MMR_HSR1"/>
    <property type="match status" value="1"/>
</dbReference>
<feature type="domain" description="CP-type G" evidence="7">
    <location>
        <begin position="14"/>
        <end position="178"/>
    </location>
</feature>
<dbReference type="InterPro" id="IPR030378">
    <property type="entry name" value="G_CP_dom"/>
</dbReference>
<dbReference type="SUPFAM" id="SSF52540">
    <property type="entry name" value="P-loop containing nucleoside triphosphate hydrolases"/>
    <property type="match status" value="1"/>
</dbReference>
<dbReference type="InterPro" id="IPR006073">
    <property type="entry name" value="GTP-bd"/>
</dbReference>
<sequence length="300" mass="33953">MAIQWFPGHMAKARRQVEEKLKQVDMVFELLDARLPLSSRNPMIDELVRRKPRVILLTKSDLADPEATRAWSEHFRANDIQVLPIDTLSGKGIKKITAVSQDLMKDKFEDMEKKGIRRRRIRAMVLGVPNVGKSALINRLAGRSAAKTGDRPGVTRSQQWIRVGNGLELLDTPGILWPKFEDRRVGLRLAVSGAIREDILPVEEVALFLLEYLASRYGSLLEERYKLKPTAESDPLALLEEVGSRRGCMRKGGELDLEKAAEVVLRDLRSGRIGRVSLELPEDWEQDEEEEAHESQGDDT</sequence>
<dbReference type="EMBL" id="BMHQ01000005">
    <property type="protein sequence ID" value="GGE16462.1"/>
    <property type="molecule type" value="Genomic_DNA"/>
</dbReference>
<comment type="subcellular location">
    <subcellularLocation>
        <location evidence="4">Cytoplasm</location>
    </subcellularLocation>
</comment>
<dbReference type="GO" id="GO:0006412">
    <property type="term" value="P:translation"/>
    <property type="evidence" value="ECO:0007669"/>
    <property type="project" value="TreeGrafter"/>
</dbReference>
<dbReference type="Proteomes" id="UP000625210">
    <property type="component" value="Unassembled WGS sequence"/>
</dbReference>
<protein>
    <recommendedName>
        <fullName evidence="1 4">Ribosome biogenesis GTPase A</fullName>
    </recommendedName>
</protein>
<feature type="region of interest" description="Disordered" evidence="6">
    <location>
        <begin position="279"/>
        <end position="300"/>
    </location>
</feature>
<dbReference type="AlphaFoldDB" id="A0A8J2YAM7"/>
<evidence type="ECO:0000313" key="8">
    <source>
        <dbReference type="EMBL" id="GGE16462.1"/>
    </source>
</evidence>
<feature type="binding site" evidence="5">
    <location>
        <position position="174"/>
    </location>
    <ligand>
        <name>GTP</name>
        <dbReference type="ChEBI" id="CHEBI:37565"/>
    </ligand>
</feature>
<dbReference type="PROSITE" id="PS51721">
    <property type="entry name" value="G_CP"/>
    <property type="match status" value="1"/>
</dbReference>
<reference evidence="8" key="1">
    <citation type="journal article" date="2014" name="Int. J. Syst. Evol. Microbiol.">
        <title>Complete genome sequence of Corynebacterium casei LMG S-19264T (=DSM 44701T), isolated from a smear-ripened cheese.</title>
        <authorList>
            <consortium name="US DOE Joint Genome Institute (JGI-PGF)"/>
            <person name="Walter F."/>
            <person name="Albersmeier A."/>
            <person name="Kalinowski J."/>
            <person name="Ruckert C."/>
        </authorList>
    </citation>
    <scope>NUCLEOTIDE SEQUENCE</scope>
    <source>
        <strain evidence="8">CGMCC 1.15179</strain>
    </source>
</reference>
<evidence type="ECO:0000256" key="2">
    <source>
        <dbReference type="ARBA" id="ARBA00022741"/>
    </source>
</evidence>
<keyword evidence="4" id="KW-0963">Cytoplasm</keyword>
<feature type="compositionally biased region" description="Acidic residues" evidence="6">
    <location>
        <begin position="280"/>
        <end position="292"/>
    </location>
</feature>
<dbReference type="PIRSF" id="PIRSF006230">
    <property type="entry name" value="MG442"/>
    <property type="match status" value="1"/>
</dbReference>
<evidence type="ECO:0000256" key="1">
    <source>
        <dbReference type="ARBA" id="ARBA00014898"/>
    </source>
</evidence>
<name>A0A8J2YAM7_9BACL</name>